<sequence>MGNNHGIHHVHPKSQMSRSNSKVDLPNKTVTHNEQLTPMEKLGKLLAQKSLQEDSINGVGGAVFIRYLFQHYPEIGSRLFSYFSSSSSENPALSHVISVANFKKQTEKLLSIMSDDQLVQMYVTVYADGKDEITQDQFHELVYAVYKLAMDHYPEGPQSCRYIFPTLRALVDSAFHKKSVLKTTYLSNWIMQNCPRLIMLLHRYIVHILSTGFRSISEKPQTEPSELELTTPVLEKAPSFEIRQPLLPVSHVWLLATTLPQLYIQPTTHHTSPCTAPTFLSKILDLSCPSHWTLLYNSNEHGIGANRFFHHVLGYRGPTVTFIRGNDDVEFCLAVTDEWRESHLFWGKEDCMLVQILPTYKVIERGDKLVFLNTTIRGYPHGIRVGKDPRNPSLTLDSGFNQIVFCGIPYTLANIEVWGCSSPKSREMQLQIKDWEVKQVESQRKVKITSTDWLDHPDRYLLELAGRPSYATS</sequence>
<dbReference type="SMART" id="SM00584">
    <property type="entry name" value="TLDc"/>
    <property type="match status" value="1"/>
</dbReference>
<name>A0AAN9Y657_9HEMI</name>
<feature type="compositionally biased region" description="Basic residues" evidence="1">
    <location>
        <begin position="1"/>
        <end position="12"/>
    </location>
</feature>
<dbReference type="PANTHER" id="PTHR23354:SF108">
    <property type="entry name" value="RE10231P"/>
    <property type="match status" value="1"/>
</dbReference>
<feature type="domain" description="TLDc" evidence="2">
    <location>
        <begin position="261"/>
        <end position="421"/>
    </location>
</feature>
<feature type="region of interest" description="Disordered" evidence="1">
    <location>
        <begin position="1"/>
        <end position="26"/>
    </location>
</feature>
<dbReference type="InterPro" id="IPR006571">
    <property type="entry name" value="TLDc_dom"/>
</dbReference>
<evidence type="ECO:0000259" key="2">
    <source>
        <dbReference type="PROSITE" id="PS51886"/>
    </source>
</evidence>
<dbReference type="PROSITE" id="PS51886">
    <property type="entry name" value="TLDC"/>
    <property type="match status" value="1"/>
</dbReference>
<reference evidence="3 4" key="1">
    <citation type="submission" date="2024-03" db="EMBL/GenBank/DDBJ databases">
        <title>Adaptation during the transition from Ophiocordyceps entomopathogen to insect associate is accompanied by gene loss and intensified selection.</title>
        <authorList>
            <person name="Ward C.M."/>
            <person name="Onetto C.A."/>
            <person name="Borneman A.R."/>
        </authorList>
    </citation>
    <scope>NUCLEOTIDE SEQUENCE [LARGE SCALE GENOMIC DNA]</scope>
    <source>
        <strain evidence="3">AWRI1</strain>
        <tissue evidence="3">Single Adult Female</tissue>
    </source>
</reference>
<evidence type="ECO:0000313" key="4">
    <source>
        <dbReference type="Proteomes" id="UP001367676"/>
    </source>
</evidence>
<organism evidence="3 4">
    <name type="scientific">Parthenolecanium corni</name>
    <dbReference type="NCBI Taxonomy" id="536013"/>
    <lineage>
        <taxon>Eukaryota</taxon>
        <taxon>Metazoa</taxon>
        <taxon>Ecdysozoa</taxon>
        <taxon>Arthropoda</taxon>
        <taxon>Hexapoda</taxon>
        <taxon>Insecta</taxon>
        <taxon>Pterygota</taxon>
        <taxon>Neoptera</taxon>
        <taxon>Paraneoptera</taxon>
        <taxon>Hemiptera</taxon>
        <taxon>Sternorrhyncha</taxon>
        <taxon>Coccoidea</taxon>
        <taxon>Coccidae</taxon>
        <taxon>Parthenolecanium</taxon>
    </lineage>
</organism>
<protein>
    <recommendedName>
        <fullName evidence="2">TLDc domain-containing protein</fullName>
    </recommendedName>
</protein>
<evidence type="ECO:0000256" key="1">
    <source>
        <dbReference type="SAM" id="MobiDB-lite"/>
    </source>
</evidence>
<dbReference type="EMBL" id="JBBCAQ010000014">
    <property type="protein sequence ID" value="KAK7598222.1"/>
    <property type="molecule type" value="Genomic_DNA"/>
</dbReference>
<dbReference type="PANTHER" id="PTHR23354">
    <property type="entry name" value="NUCLEOLAR PROTEIN 7/ESTROGEN RECEPTOR COACTIVATOR-RELATED"/>
    <property type="match status" value="1"/>
</dbReference>
<comment type="caution">
    <text evidence="3">The sequence shown here is derived from an EMBL/GenBank/DDBJ whole genome shotgun (WGS) entry which is preliminary data.</text>
</comment>
<feature type="compositionally biased region" description="Polar residues" evidence="1">
    <location>
        <begin position="14"/>
        <end position="26"/>
    </location>
</feature>
<dbReference type="AlphaFoldDB" id="A0AAN9Y657"/>
<proteinExistence type="predicted"/>
<evidence type="ECO:0000313" key="3">
    <source>
        <dbReference type="EMBL" id="KAK7598222.1"/>
    </source>
</evidence>
<accession>A0AAN9Y657</accession>
<dbReference type="Proteomes" id="UP001367676">
    <property type="component" value="Unassembled WGS sequence"/>
</dbReference>
<gene>
    <name evidence="3" type="ORF">V9T40_006457</name>
</gene>
<keyword evidence="4" id="KW-1185">Reference proteome</keyword>
<dbReference type="Pfam" id="PF07534">
    <property type="entry name" value="TLD"/>
    <property type="match status" value="1"/>
</dbReference>